<evidence type="ECO:0000256" key="7">
    <source>
        <dbReference type="ARBA" id="ARBA00032272"/>
    </source>
</evidence>
<gene>
    <name evidence="9" type="ORF">DD235_11890</name>
</gene>
<dbReference type="GO" id="GO:0006753">
    <property type="term" value="P:nucleoside phosphate metabolic process"/>
    <property type="evidence" value="ECO:0007669"/>
    <property type="project" value="TreeGrafter"/>
</dbReference>
<dbReference type="PROSITE" id="PS00893">
    <property type="entry name" value="NUDIX_BOX"/>
    <property type="match status" value="1"/>
</dbReference>
<dbReference type="PANTHER" id="PTHR11839:SF18">
    <property type="entry name" value="NUDIX HYDROLASE DOMAIN-CONTAINING PROTEIN"/>
    <property type="match status" value="1"/>
</dbReference>
<evidence type="ECO:0000256" key="6">
    <source>
        <dbReference type="ARBA" id="ARBA00032162"/>
    </source>
</evidence>
<dbReference type="EMBL" id="QETA01000005">
    <property type="protein sequence ID" value="PWF22080.1"/>
    <property type="molecule type" value="Genomic_DNA"/>
</dbReference>
<reference evidence="10" key="1">
    <citation type="submission" date="2018-05" db="EMBL/GenBank/DDBJ databases">
        <authorList>
            <person name="Li Y."/>
        </authorList>
    </citation>
    <scope>NUCLEOTIDE SEQUENCE [LARGE SCALE GENOMIC DNA]</scope>
    <source>
        <strain evidence="10">3d-2-2</strain>
    </source>
</reference>
<name>A0A2V1JV58_9BURK</name>
<evidence type="ECO:0000259" key="8">
    <source>
        <dbReference type="PROSITE" id="PS51462"/>
    </source>
</evidence>
<dbReference type="Proteomes" id="UP000245212">
    <property type="component" value="Unassembled WGS sequence"/>
</dbReference>
<keyword evidence="10" id="KW-1185">Reference proteome</keyword>
<dbReference type="PANTHER" id="PTHR11839">
    <property type="entry name" value="UDP/ADP-SUGAR PYROPHOSPHATASE"/>
    <property type="match status" value="1"/>
</dbReference>
<dbReference type="Gene3D" id="3.90.79.10">
    <property type="entry name" value="Nucleoside Triphosphate Pyrophosphohydrolase"/>
    <property type="match status" value="1"/>
</dbReference>
<organism evidence="9 10">
    <name type="scientific">Corticimicrobacter populi</name>
    <dbReference type="NCBI Taxonomy" id="2175229"/>
    <lineage>
        <taxon>Bacteria</taxon>
        <taxon>Pseudomonadati</taxon>
        <taxon>Pseudomonadota</taxon>
        <taxon>Betaproteobacteria</taxon>
        <taxon>Burkholderiales</taxon>
        <taxon>Alcaligenaceae</taxon>
        <taxon>Corticimicrobacter</taxon>
    </lineage>
</organism>
<dbReference type="GO" id="GO:0016787">
    <property type="term" value="F:hydrolase activity"/>
    <property type="evidence" value="ECO:0007669"/>
    <property type="project" value="UniProtKB-KW"/>
</dbReference>
<proteinExistence type="inferred from homology"/>
<dbReference type="GO" id="GO:0019693">
    <property type="term" value="P:ribose phosphate metabolic process"/>
    <property type="evidence" value="ECO:0007669"/>
    <property type="project" value="TreeGrafter"/>
</dbReference>
<dbReference type="RefSeq" id="WP_109062320.1">
    <property type="nucleotide sequence ID" value="NZ_QETA01000005.1"/>
</dbReference>
<evidence type="ECO:0000256" key="3">
    <source>
        <dbReference type="ARBA" id="ARBA00007275"/>
    </source>
</evidence>
<dbReference type="InterPro" id="IPR015797">
    <property type="entry name" value="NUDIX_hydrolase-like_dom_sf"/>
</dbReference>
<comment type="similarity">
    <text evidence="3">Belongs to the Nudix hydrolase family. NudK subfamily.</text>
</comment>
<dbReference type="InterPro" id="IPR000086">
    <property type="entry name" value="NUDIX_hydrolase_dom"/>
</dbReference>
<protein>
    <recommendedName>
        <fullName evidence="4">GDP-mannose pyrophosphatase</fullName>
    </recommendedName>
    <alternativeName>
        <fullName evidence="6">GDP-mannose hydrolase</fullName>
    </alternativeName>
    <alternativeName>
        <fullName evidence="7">GDPMK</fullName>
    </alternativeName>
</protein>
<evidence type="ECO:0000256" key="4">
    <source>
        <dbReference type="ARBA" id="ARBA00016377"/>
    </source>
</evidence>
<dbReference type="Pfam" id="PF00293">
    <property type="entry name" value="NUDIX"/>
    <property type="match status" value="1"/>
</dbReference>
<evidence type="ECO:0000313" key="10">
    <source>
        <dbReference type="Proteomes" id="UP000245212"/>
    </source>
</evidence>
<accession>A0A2V1JV58</accession>
<evidence type="ECO:0000256" key="5">
    <source>
        <dbReference type="ARBA" id="ARBA00022801"/>
    </source>
</evidence>
<dbReference type="SUPFAM" id="SSF55811">
    <property type="entry name" value="Nudix"/>
    <property type="match status" value="1"/>
</dbReference>
<dbReference type="PROSITE" id="PS51462">
    <property type="entry name" value="NUDIX"/>
    <property type="match status" value="1"/>
</dbReference>
<dbReference type="InterPro" id="IPR020084">
    <property type="entry name" value="NUDIX_hydrolase_CS"/>
</dbReference>
<keyword evidence="5" id="KW-0378">Hydrolase</keyword>
<evidence type="ECO:0000313" key="9">
    <source>
        <dbReference type="EMBL" id="PWF22080.1"/>
    </source>
</evidence>
<sequence>MTDHDPLQEVALDSETLYQGNFLCLKRDTVRLPDGAVTTREYVKHPGAVVVIPLLDDGRVLLERQFRYPVGQVMIELPAGKLDAGEDPLDCARRELLEETGYSARQWARAGVMHLAIGYSDEILHIYFARDLSAGERQLDEGEFLDVIAMPVDAFLDGCRSGLVTDAKSLSCALWLQNVQRGDWTLDWQDMA</sequence>
<comment type="catalytic activity">
    <reaction evidence="1">
        <text>GDP-alpha-D-mannose + H2O = alpha-D-mannose 1-phosphate + GMP + 2 H(+)</text>
        <dbReference type="Rhea" id="RHEA:27978"/>
        <dbReference type="ChEBI" id="CHEBI:15377"/>
        <dbReference type="ChEBI" id="CHEBI:15378"/>
        <dbReference type="ChEBI" id="CHEBI:57527"/>
        <dbReference type="ChEBI" id="CHEBI:58115"/>
        <dbReference type="ChEBI" id="CHEBI:58409"/>
    </reaction>
</comment>
<comment type="cofactor">
    <cofactor evidence="2">
        <name>Mg(2+)</name>
        <dbReference type="ChEBI" id="CHEBI:18420"/>
    </cofactor>
</comment>
<comment type="caution">
    <text evidence="9">The sequence shown here is derived from an EMBL/GenBank/DDBJ whole genome shotgun (WGS) entry which is preliminary data.</text>
</comment>
<evidence type="ECO:0000256" key="2">
    <source>
        <dbReference type="ARBA" id="ARBA00001946"/>
    </source>
</evidence>
<dbReference type="AlphaFoldDB" id="A0A2V1JV58"/>
<evidence type="ECO:0000256" key="1">
    <source>
        <dbReference type="ARBA" id="ARBA00000847"/>
    </source>
</evidence>
<feature type="domain" description="Nudix hydrolase" evidence="8">
    <location>
        <begin position="45"/>
        <end position="178"/>
    </location>
</feature>
<dbReference type="GO" id="GO:0005829">
    <property type="term" value="C:cytosol"/>
    <property type="evidence" value="ECO:0007669"/>
    <property type="project" value="TreeGrafter"/>
</dbReference>